<evidence type="ECO:0000313" key="1">
    <source>
        <dbReference type="EMBL" id="TDL43822.1"/>
    </source>
</evidence>
<name>A0A4R5YFA8_9MICO</name>
<dbReference type="AlphaFoldDB" id="A0A4R5YFA8"/>
<comment type="caution">
    <text evidence="1">The sequence shown here is derived from an EMBL/GenBank/DDBJ whole genome shotgun (WGS) entry which is preliminary data.</text>
</comment>
<gene>
    <name evidence="1" type="ORF">E2R54_11575</name>
</gene>
<organism evidence="1 2">
    <name type="scientific">Microbacterium oleivorans</name>
    <dbReference type="NCBI Taxonomy" id="273677"/>
    <lineage>
        <taxon>Bacteria</taxon>
        <taxon>Bacillati</taxon>
        <taxon>Actinomycetota</taxon>
        <taxon>Actinomycetes</taxon>
        <taxon>Micrococcales</taxon>
        <taxon>Microbacteriaceae</taxon>
        <taxon>Microbacterium</taxon>
    </lineage>
</organism>
<dbReference type="EMBL" id="SMZX01000002">
    <property type="protein sequence ID" value="TDL43822.1"/>
    <property type="molecule type" value="Genomic_DNA"/>
</dbReference>
<protein>
    <submittedName>
        <fullName evidence="1">Uncharacterized protein</fullName>
    </submittedName>
</protein>
<accession>A0A4R5YFA8</accession>
<proteinExistence type="predicted"/>
<sequence>MAVEDLYSAQVAVDPENDTLIADAPVQVFAKNDMSRETPLRVFEPASGVEIPVLRSNRYGIIQQIRVEGDPAAVVFKSGPYEVEAQSKFGVLFEFGLTPENLAAAIAAPEAAAAAGAAQATVAAGHAAEASTQRAAAAIAAAEASSAAGAAAAAAADAAAARDVLQALADAAGAPLAEDPDDPGTFVILNPAALTEDPAEPGTFLNGGS</sequence>
<dbReference type="Proteomes" id="UP000295633">
    <property type="component" value="Unassembled WGS sequence"/>
</dbReference>
<dbReference type="RefSeq" id="WP_133399823.1">
    <property type="nucleotide sequence ID" value="NZ_SMZX01000002.1"/>
</dbReference>
<evidence type="ECO:0000313" key="2">
    <source>
        <dbReference type="Proteomes" id="UP000295633"/>
    </source>
</evidence>
<reference evidence="1 2" key="1">
    <citation type="submission" date="2019-03" db="EMBL/GenBank/DDBJ databases">
        <title>Genome Sequencing and Assembly of Various Microbes Isolated from Partially Reclaimed Soil and Acid Mine Drainage (AMD) Site.</title>
        <authorList>
            <person name="Steinbock B."/>
            <person name="Bechtold R."/>
            <person name="Sevigny J.L."/>
            <person name="Thomas D."/>
            <person name="Cuthill L.R."/>
            <person name="Aveiro Johannsen E.J."/>
            <person name="Thomas K."/>
            <person name="Ghosh A."/>
        </authorList>
    </citation>
    <scope>NUCLEOTIDE SEQUENCE [LARGE SCALE GENOMIC DNA]</scope>
    <source>
        <strain evidence="1 2">F-B2</strain>
    </source>
</reference>